<dbReference type="SUPFAM" id="SSF51161">
    <property type="entry name" value="Trimeric LpxA-like enzymes"/>
    <property type="match status" value="1"/>
</dbReference>
<evidence type="ECO:0000256" key="1">
    <source>
        <dbReference type="ARBA" id="ARBA00022516"/>
    </source>
</evidence>
<dbReference type="NCBIfam" id="TIGR01853">
    <property type="entry name" value="lipid_A_lpxD"/>
    <property type="match status" value="1"/>
</dbReference>
<dbReference type="GO" id="GO:0103118">
    <property type="term" value="F:UDP-3-O-[(3R)-3-hydroxyacyl]-glucosamine N-acyltransferase activity"/>
    <property type="evidence" value="ECO:0007669"/>
    <property type="project" value="UniProtKB-EC"/>
</dbReference>
<comment type="similarity">
    <text evidence="6">Belongs to the transferase hexapeptide repeat family. LpxD subfamily.</text>
</comment>
<dbReference type="NCBIfam" id="NF002060">
    <property type="entry name" value="PRK00892.1"/>
    <property type="match status" value="1"/>
</dbReference>
<dbReference type="EMBL" id="SJPQ01000002">
    <property type="protein sequence ID" value="TWT88560.1"/>
    <property type="molecule type" value="Genomic_DNA"/>
</dbReference>
<dbReference type="GO" id="GO:0016020">
    <property type="term" value="C:membrane"/>
    <property type="evidence" value="ECO:0007669"/>
    <property type="project" value="GOC"/>
</dbReference>
<dbReference type="Proteomes" id="UP000315440">
    <property type="component" value="Unassembled WGS sequence"/>
</dbReference>
<dbReference type="RefSeq" id="WP_197525636.1">
    <property type="nucleotide sequence ID" value="NZ_SJPQ01000002.1"/>
</dbReference>
<dbReference type="CDD" id="cd03352">
    <property type="entry name" value="LbH_LpxD"/>
    <property type="match status" value="1"/>
</dbReference>
<evidence type="ECO:0000256" key="5">
    <source>
        <dbReference type="ARBA" id="ARBA00023315"/>
    </source>
</evidence>
<comment type="caution">
    <text evidence="7">The sequence shown here is derived from an EMBL/GenBank/DDBJ whole genome shotgun (WGS) entry which is preliminary data.</text>
</comment>
<dbReference type="UniPathway" id="UPA00973"/>
<organism evidence="7 8">
    <name type="scientific">Pseudobythopirellula maris</name>
    <dbReference type="NCBI Taxonomy" id="2527991"/>
    <lineage>
        <taxon>Bacteria</taxon>
        <taxon>Pseudomonadati</taxon>
        <taxon>Planctomycetota</taxon>
        <taxon>Planctomycetia</taxon>
        <taxon>Pirellulales</taxon>
        <taxon>Lacipirellulaceae</taxon>
        <taxon>Pseudobythopirellula</taxon>
    </lineage>
</organism>
<keyword evidence="1 6" id="KW-0444">Lipid biosynthesis</keyword>
<evidence type="ECO:0000256" key="6">
    <source>
        <dbReference type="HAMAP-Rule" id="MF_00523"/>
    </source>
</evidence>
<accession>A0A5C5ZN16</accession>
<keyword evidence="8" id="KW-1185">Reference proteome</keyword>
<dbReference type="GO" id="GO:0009245">
    <property type="term" value="P:lipid A biosynthetic process"/>
    <property type="evidence" value="ECO:0007669"/>
    <property type="project" value="UniProtKB-UniRule"/>
</dbReference>
<reference evidence="7 8" key="1">
    <citation type="submission" date="2019-02" db="EMBL/GenBank/DDBJ databases">
        <title>Deep-cultivation of Planctomycetes and their phenomic and genomic characterization uncovers novel biology.</title>
        <authorList>
            <person name="Wiegand S."/>
            <person name="Jogler M."/>
            <person name="Boedeker C."/>
            <person name="Pinto D."/>
            <person name="Vollmers J."/>
            <person name="Rivas-Marin E."/>
            <person name="Kohn T."/>
            <person name="Peeters S.H."/>
            <person name="Heuer A."/>
            <person name="Rast P."/>
            <person name="Oberbeckmann S."/>
            <person name="Bunk B."/>
            <person name="Jeske O."/>
            <person name="Meyerdierks A."/>
            <person name="Storesund J.E."/>
            <person name="Kallscheuer N."/>
            <person name="Luecker S."/>
            <person name="Lage O.M."/>
            <person name="Pohl T."/>
            <person name="Merkel B.J."/>
            <person name="Hornburger P."/>
            <person name="Mueller R.-W."/>
            <person name="Bruemmer F."/>
            <person name="Labrenz M."/>
            <person name="Spormann A.M."/>
            <person name="Op Den Camp H."/>
            <person name="Overmann J."/>
            <person name="Amann R."/>
            <person name="Jetten M.S.M."/>
            <person name="Mascher T."/>
            <person name="Medema M.H."/>
            <person name="Devos D.P."/>
            <person name="Kaster A.-K."/>
            <person name="Ovreas L."/>
            <person name="Rohde M."/>
            <person name="Galperin M.Y."/>
            <person name="Jogler C."/>
        </authorList>
    </citation>
    <scope>NUCLEOTIDE SEQUENCE [LARGE SCALE GENOMIC DNA]</scope>
    <source>
        <strain evidence="7 8">Mal64</strain>
    </source>
</reference>
<evidence type="ECO:0000256" key="2">
    <source>
        <dbReference type="ARBA" id="ARBA00022556"/>
    </source>
</evidence>
<dbReference type="PANTHER" id="PTHR43378">
    <property type="entry name" value="UDP-3-O-ACYLGLUCOSAMINE N-ACYLTRANSFERASE"/>
    <property type="match status" value="1"/>
</dbReference>
<dbReference type="AlphaFoldDB" id="A0A5C5ZN16"/>
<keyword evidence="4 6" id="KW-0443">Lipid metabolism</keyword>
<dbReference type="Pfam" id="PF00132">
    <property type="entry name" value="Hexapep"/>
    <property type="match status" value="2"/>
</dbReference>
<sequence>MSKAPRTTLARLAKLVGGTAVGIEASAITDAKPLDELFYEAQSGVITLVDSPDRVERLRESGAAAAVVPPGVEADGVPLLVVEDVHAAFSRIVRQFRPARAKAPTGVHPTAVIAASASVAADVTIGPYAIVGEGSTIESGAAVGAHCVVGDGCQVGEGAKLFPRVTLYEGTVVGDRCQLHSGVVIGSFGFGYRQKEGKHTRAAQLGNVEIADDVEIGAGTTIDRGAYGPTRIGKGTKIDNLVQIAHNCQIGRHNLICSQVGIAGSTTTGDYVVMAGQVGVRDHVRIGDRAVISAMAGVPNDVPEDAVMLGAPAKPVREQKMQFAAMAKLPEMRKEFKAMRRELKELQEQLAPKQKPTDRAA</sequence>
<feature type="active site" description="Proton acceptor" evidence="6">
    <location>
        <position position="246"/>
    </location>
</feature>
<dbReference type="InterPro" id="IPR001451">
    <property type="entry name" value="Hexapep"/>
</dbReference>
<dbReference type="PANTHER" id="PTHR43378:SF2">
    <property type="entry name" value="UDP-3-O-ACYLGLUCOSAMINE N-ACYLTRANSFERASE 1, MITOCHONDRIAL-RELATED"/>
    <property type="match status" value="1"/>
</dbReference>
<keyword evidence="2 6" id="KW-0441">Lipid A biosynthesis</keyword>
<dbReference type="Gene3D" id="3.40.1390.10">
    <property type="entry name" value="MurE/MurF, N-terminal domain"/>
    <property type="match status" value="1"/>
</dbReference>
<evidence type="ECO:0000313" key="7">
    <source>
        <dbReference type="EMBL" id="TWT88560.1"/>
    </source>
</evidence>
<dbReference type="EC" id="2.3.1.191" evidence="6"/>
<dbReference type="HAMAP" id="MF_00523">
    <property type="entry name" value="LpxD"/>
    <property type="match status" value="1"/>
</dbReference>
<keyword evidence="3 6" id="KW-0808">Transferase</keyword>
<comment type="pathway">
    <text evidence="6">Bacterial outer membrane biogenesis; LPS lipid A biosynthesis.</text>
</comment>
<protein>
    <recommendedName>
        <fullName evidence="6">UDP-3-O-acylglucosamine N-acyltransferase</fullName>
        <ecNumber evidence="6">2.3.1.191</ecNumber>
    </recommendedName>
</protein>
<comment type="subunit">
    <text evidence="6">Homotrimer.</text>
</comment>
<evidence type="ECO:0000256" key="4">
    <source>
        <dbReference type="ARBA" id="ARBA00023098"/>
    </source>
</evidence>
<keyword evidence="5 6" id="KW-0012">Acyltransferase</keyword>
<comment type="function">
    <text evidence="6">Catalyzes the N-acylation of UDP-3-O-acylglucosamine using 3-hydroxyacyl-ACP as the acyl donor. Is involved in the biosynthesis of lipid A, a phosphorylated glycolipid that anchors the lipopolysaccharide to the outer membrane of the cell.</text>
</comment>
<dbReference type="InterPro" id="IPR011004">
    <property type="entry name" value="Trimer_LpxA-like_sf"/>
</dbReference>
<comment type="catalytic activity">
    <reaction evidence="6">
        <text>a UDP-3-O-[(3R)-3-hydroxyacyl]-alpha-D-glucosamine + a (3R)-hydroxyacyl-[ACP] = a UDP-2-N,3-O-bis[(3R)-3-hydroxyacyl]-alpha-D-glucosamine + holo-[ACP] + H(+)</text>
        <dbReference type="Rhea" id="RHEA:53836"/>
        <dbReference type="Rhea" id="RHEA-COMP:9685"/>
        <dbReference type="Rhea" id="RHEA-COMP:9945"/>
        <dbReference type="ChEBI" id="CHEBI:15378"/>
        <dbReference type="ChEBI" id="CHEBI:64479"/>
        <dbReference type="ChEBI" id="CHEBI:78827"/>
        <dbReference type="ChEBI" id="CHEBI:137740"/>
        <dbReference type="ChEBI" id="CHEBI:137748"/>
        <dbReference type="EC" id="2.3.1.191"/>
    </reaction>
</comment>
<gene>
    <name evidence="6 7" type="primary">lpxD</name>
    <name evidence="7" type="ORF">Mal64_20440</name>
</gene>
<evidence type="ECO:0000256" key="3">
    <source>
        <dbReference type="ARBA" id="ARBA00022679"/>
    </source>
</evidence>
<dbReference type="InterPro" id="IPR007691">
    <property type="entry name" value="LpxD"/>
</dbReference>
<dbReference type="GO" id="GO:0016410">
    <property type="term" value="F:N-acyltransferase activity"/>
    <property type="evidence" value="ECO:0007669"/>
    <property type="project" value="InterPro"/>
</dbReference>
<evidence type="ECO:0000313" key="8">
    <source>
        <dbReference type="Proteomes" id="UP000315440"/>
    </source>
</evidence>
<proteinExistence type="inferred from homology"/>
<name>A0A5C5ZN16_9BACT</name>
<keyword evidence="6" id="KW-0677">Repeat</keyword>
<dbReference type="Gene3D" id="2.160.10.10">
    <property type="entry name" value="Hexapeptide repeat proteins"/>
    <property type="match status" value="1"/>
</dbReference>